<gene>
    <name evidence="3" type="ORF">KS419_23340</name>
</gene>
<organism evidence="3 4">
    <name type="scientific">Evansella tamaricis</name>
    <dbReference type="NCBI Taxonomy" id="2069301"/>
    <lineage>
        <taxon>Bacteria</taxon>
        <taxon>Bacillati</taxon>
        <taxon>Bacillota</taxon>
        <taxon>Bacilli</taxon>
        <taxon>Bacillales</taxon>
        <taxon>Bacillaceae</taxon>
        <taxon>Evansella</taxon>
    </lineage>
</organism>
<dbReference type="PANTHER" id="PTHR35792">
    <property type="entry name" value="GENERAL STRESS PROTEIN"/>
    <property type="match status" value="1"/>
</dbReference>
<dbReference type="InterPro" id="IPR024623">
    <property type="entry name" value="YtxH"/>
</dbReference>
<feature type="coiled-coil region" evidence="1">
    <location>
        <begin position="92"/>
        <end position="155"/>
    </location>
</feature>
<accession>A0ABS6JNB3</accession>
<keyword evidence="2" id="KW-1133">Transmembrane helix</keyword>
<evidence type="ECO:0000256" key="2">
    <source>
        <dbReference type="SAM" id="Phobius"/>
    </source>
</evidence>
<comment type="caution">
    <text evidence="3">The sequence shown here is derived from an EMBL/GenBank/DDBJ whole genome shotgun (WGS) entry which is preliminary data.</text>
</comment>
<proteinExistence type="predicted"/>
<keyword evidence="1" id="KW-0175">Coiled coil</keyword>
<evidence type="ECO:0000313" key="3">
    <source>
        <dbReference type="EMBL" id="MBU9714684.1"/>
    </source>
</evidence>
<dbReference type="EMBL" id="JAHQCS010000183">
    <property type="protein sequence ID" value="MBU9714684.1"/>
    <property type="molecule type" value="Genomic_DNA"/>
</dbReference>
<dbReference type="RefSeq" id="WP_217069455.1">
    <property type="nucleotide sequence ID" value="NZ_JAHQCS010000183.1"/>
</dbReference>
<keyword evidence="2" id="KW-0812">Transmembrane</keyword>
<name>A0ABS6JNB3_9BACI</name>
<feature type="transmembrane region" description="Helical" evidence="2">
    <location>
        <begin position="14"/>
        <end position="33"/>
    </location>
</feature>
<keyword evidence="4" id="KW-1185">Reference proteome</keyword>
<reference evidence="3 4" key="1">
    <citation type="submission" date="2021-06" db="EMBL/GenBank/DDBJ databases">
        <title>Bacillus sp. RD4P76, an endophyte from a halophyte.</title>
        <authorList>
            <person name="Sun J.-Q."/>
        </authorList>
    </citation>
    <scope>NUCLEOTIDE SEQUENCE [LARGE SCALE GENOMIC DNA]</scope>
    <source>
        <strain evidence="3 4">CGMCC 1.15917</strain>
    </source>
</reference>
<sequence length="157" mass="17126">MGENNNNGMNTKDFFIGTLIGGFVGAAAALLFAPKSGKELRHDINEQAKVAKEFTADWTNTAVEKGNQIATSAKEGTTNFARSVSDQSNTLLEKVKDLATSVRKDMAELTESADSLTDDLEGISEEIAASVKKEVEDLQRSVEELVREVEEKEKNKE</sequence>
<evidence type="ECO:0000256" key="1">
    <source>
        <dbReference type="SAM" id="Coils"/>
    </source>
</evidence>
<evidence type="ECO:0000313" key="4">
    <source>
        <dbReference type="Proteomes" id="UP000784880"/>
    </source>
</evidence>
<keyword evidence="2" id="KW-0472">Membrane</keyword>
<dbReference type="InterPro" id="IPR052928">
    <property type="entry name" value="Desiccation-related_membrane"/>
</dbReference>
<dbReference type="PANTHER" id="PTHR35792:SF1">
    <property type="entry name" value="SLL0268 PROTEIN"/>
    <property type="match status" value="1"/>
</dbReference>
<dbReference type="Proteomes" id="UP000784880">
    <property type="component" value="Unassembled WGS sequence"/>
</dbReference>
<protein>
    <submittedName>
        <fullName evidence="3">YtxH domain-containing protein</fullName>
    </submittedName>
</protein>
<dbReference type="Pfam" id="PF12732">
    <property type="entry name" value="YtxH"/>
    <property type="match status" value="1"/>
</dbReference>